<comment type="similarity">
    <text evidence="1">Belongs to the AB hydrolase superfamily.</text>
</comment>
<dbReference type="SUPFAM" id="SSF53474">
    <property type="entry name" value="alpha/beta-Hydrolases"/>
    <property type="match status" value="1"/>
</dbReference>
<comment type="catalytic activity">
    <reaction evidence="11">
        <text>1-octadecanoyl-2-(5Z,8Z,11Z,14Z-eicosatetraenoyl)-sn-glycerol + H2O = 2-(5Z,8Z,11Z,14Z-eicosatetraenoyl)-glycerol + octadecanoate + H(+)</text>
        <dbReference type="Rhea" id="RHEA:38507"/>
        <dbReference type="ChEBI" id="CHEBI:15377"/>
        <dbReference type="ChEBI" id="CHEBI:15378"/>
        <dbReference type="ChEBI" id="CHEBI:25629"/>
        <dbReference type="ChEBI" id="CHEBI:52392"/>
        <dbReference type="ChEBI" id="CHEBI:75728"/>
    </reaction>
</comment>
<feature type="domain" description="AB hydrolase-1" evidence="12">
    <location>
        <begin position="20"/>
        <end position="93"/>
    </location>
</feature>
<dbReference type="AlphaFoldDB" id="A0A2T7PE35"/>
<evidence type="ECO:0000256" key="5">
    <source>
        <dbReference type="ARBA" id="ARBA00043667"/>
    </source>
</evidence>
<gene>
    <name evidence="13" type="ORF">C0Q70_07101</name>
</gene>
<proteinExistence type="inferred from homology"/>
<evidence type="ECO:0000256" key="7">
    <source>
        <dbReference type="ARBA" id="ARBA00044064"/>
    </source>
</evidence>
<dbReference type="STRING" id="400727.A0A2T7PE35"/>
<dbReference type="GO" id="GO:0005739">
    <property type="term" value="C:mitochondrion"/>
    <property type="evidence" value="ECO:0007669"/>
    <property type="project" value="TreeGrafter"/>
</dbReference>
<evidence type="ECO:0000256" key="3">
    <source>
        <dbReference type="ARBA" id="ARBA00026104"/>
    </source>
</evidence>
<accession>A0A2T7PE35</accession>
<keyword evidence="2" id="KW-0378">Hydrolase</keyword>
<reference evidence="13 14" key="1">
    <citation type="submission" date="2018-04" db="EMBL/GenBank/DDBJ databases">
        <title>The genome of golden apple snail Pomacea canaliculata provides insight into stress tolerance and invasive adaptation.</title>
        <authorList>
            <person name="Liu C."/>
            <person name="Liu B."/>
            <person name="Ren Y."/>
            <person name="Zhang Y."/>
            <person name="Wang H."/>
            <person name="Li S."/>
            <person name="Jiang F."/>
            <person name="Yin L."/>
            <person name="Zhang G."/>
            <person name="Qian W."/>
            <person name="Fan W."/>
        </authorList>
    </citation>
    <scope>NUCLEOTIDE SEQUENCE [LARGE SCALE GENOMIC DNA]</scope>
    <source>
        <strain evidence="13">SZHN2017</strain>
        <tissue evidence="13">Muscle</tissue>
    </source>
</reference>
<dbReference type="GO" id="GO:0052689">
    <property type="term" value="F:carboxylic ester hydrolase activity"/>
    <property type="evidence" value="ECO:0007669"/>
    <property type="project" value="TreeGrafter"/>
</dbReference>
<sequence>MYRCFDEADIITGKVKSEIVVTLDARNHGESGHDPKINYLLMRDDLLRMMDAMGVEKAILLGHSMGGKTVMCFALSKPERVSSLIVVDTAPVISPGGKMFKLYAEEMKNADISSISSLTEARNKVGNALKAVVSDVGIQQFLLTNLTQSENKTIAWRVNLDAIIDNVDDICSFPEFASTYDRKVLFIGGSDSEHIHESAKPIIRKLFPTAAIEYISNAGHWVHADKPEEFLQKVKEFIHSTHGES</sequence>
<dbReference type="PANTHER" id="PTHR46118:SF4">
    <property type="entry name" value="PROTEIN ABHD11"/>
    <property type="match status" value="1"/>
</dbReference>
<dbReference type="EC" id="3.1.1.116" evidence="3"/>
<comment type="catalytic activity">
    <reaction evidence="9">
        <text>1,2-didecanoylglycerol + H2O = decanoylglycerol + decanoate + H(+)</text>
        <dbReference type="Rhea" id="RHEA:48596"/>
        <dbReference type="ChEBI" id="CHEBI:11152"/>
        <dbReference type="ChEBI" id="CHEBI:15377"/>
        <dbReference type="ChEBI" id="CHEBI:15378"/>
        <dbReference type="ChEBI" id="CHEBI:27689"/>
        <dbReference type="ChEBI" id="CHEBI:90605"/>
    </reaction>
</comment>
<dbReference type="OrthoDB" id="8119704at2759"/>
<comment type="catalytic activity">
    <reaction evidence="5">
        <text>a 1,2-diacyl-sn-glycerol + H2O = a 2-acylglycerol + a fatty acid + H(+)</text>
        <dbReference type="Rhea" id="RHEA:33275"/>
        <dbReference type="ChEBI" id="CHEBI:15377"/>
        <dbReference type="ChEBI" id="CHEBI:15378"/>
        <dbReference type="ChEBI" id="CHEBI:17389"/>
        <dbReference type="ChEBI" id="CHEBI:17815"/>
        <dbReference type="ChEBI" id="CHEBI:28868"/>
        <dbReference type="EC" id="3.1.1.116"/>
    </reaction>
</comment>
<protein>
    <recommendedName>
        <fullName evidence="7">sn-1-specific diacylglycerol lipase ABHD11</fullName>
        <ecNumber evidence="3">3.1.1.116</ecNumber>
    </recommendedName>
    <alternativeName>
        <fullName evidence="4">Alpha/beta hydrolase domain-containing protein 11</fullName>
    </alternativeName>
</protein>
<keyword evidence="14" id="KW-1185">Reference proteome</keyword>
<evidence type="ECO:0000256" key="4">
    <source>
        <dbReference type="ARBA" id="ARBA00042703"/>
    </source>
</evidence>
<evidence type="ECO:0000313" key="14">
    <source>
        <dbReference type="Proteomes" id="UP000245119"/>
    </source>
</evidence>
<evidence type="ECO:0000256" key="8">
    <source>
        <dbReference type="ARBA" id="ARBA00048283"/>
    </source>
</evidence>
<evidence type="ECO:0000256" key="2">
    <source>
        <dbReference type="ARBA" id="ARBA00022801"/>
    </source>
</evidence>
<dbReference type="InterPro" id="IPR029058">
    <property type="entry name" value="AB_hydrolase_fold"/>
</dbReference>
<evidence type="ECO:0000313" key="13">
    <source>
        <dbReference type="EMBL" id="PVD31683.1"/>
    </source>
</evidence>
<evidence type="ECO:0000256" key="1">
    <source>
        <dbReference type="ARBA" id="ARBA00008645"/>
    </source>
</evidence>
<comment type="catalytic activity">
    <reaction evidence="6">
        <text>a 1,3-diacyl-sn-glycerol + H2O = a 1-acyl-sn-glycerol + a fatty acid + H(+)</text>
        <dbReference type="Rhea" id="RHEA:38503"/>
        <dbReference type="ChEBI" id="CHEBI:15377"/>
        <dbReference type="ChEBI" id="CHEBI:15378"/>
        <dbReference type="ChEBI" id="CHEBI:28868"/>
        <dbReference type="ChEBI" id="CHEBI:64683"/>
        <dbReference type="ChEBI" id="CHEBI:77272"/>
    </reaction>
</comment>
<evidence type="ECO:0000256" key="10">
    <source>
        <dbReference type="ARBA" id="ARBA00048513"/>
    </source>
</evidence>
<evidence type="ECO:0000256" key="9">
    <source>
        <dbReference type="ARBA" id="ARBA00048504"/>
    </source>
</evidence>
<comment type="caution">
    <text evidence="13">The sequence shown here is derived from an EMBL/GenBank/DDBJ whole genome shotgun (WGS) entry which is preliminary data.</text>
</comment>
<dbReference type="InterPro" id="IPR000073">
    <property type="entry name" value="AB_hydrolase_1"/>
</dbReference>
<evidence type="ECO:0000256" key="6">
    <source>
        <dbReference type="ARBA" id="ARBA00043742"/>
    </source>
</evidence>
<comment type="catalytic activity">
    <reaction evidence="8">
        <text>1-octadecanoyl-2-(4Z,7Z,10Z,13Z,16Z,19Z-docosahexaenoyl)-sn-glycerol + H2O = 2-(4Z,7Z,10Z,13Z,16Z,19Z-docosahexaenoyl)-glycerol + octadecanoate + H(+)</text>
        <dbReference type="Rhea" id="RHEA:77107"/>
        <dbReference type="ChEBI" id="CHEBI:15377"/>
        <dbReference type="ChEBI" id="CHEBI:15378"/>
        <dbReference type="ChEBI" id="CHEBI:25629"/>
        <dbReference type="ChEBI" id="CHEBI:77129"/>
        <dbReference type="ChEBI" id="CHEBI:186738"/>
    </reaction>
</comment>
<dbReference type="Gene3D" id="3.40.50.1820">
    <property type="entry name" value="alpha/beta hydrolase"/>
    <property type="match status" value="1"/>
</dbReference>
<dbReference type="EMBL" id="PZQS01000004">
    <property type="protein sequence ID" value="PVD31683.1"/>
    <property type="molecule type" value="Genomic_DNA"/>
</dbReference>
<dbReference type="PANTHER" id="PTHR46118">
    <property type="entry name" value="PROTEIN ABHD11"/>
    <property type="match status" value="1"/>
</dbReference>
<dbReference type="Pfam" id="PF00561">
    <property type="entry name" value="Abhydrolase_1"/>
    <property type="match status" value="1"/>
</dbReference>
<organism evidence="13 14">
    <name type="scientific">Pomacea canaliculata</name>
    <name type="common">Golden apple snail</name>
    <dbReference type="NCBI Taxonomy" id="400727"/>
    <lineage>
        <taxon>Eukaryota</taxon>
        <taxon>Metazoa</taxon>
        <taxon>Spiralia</taxon>
        <taxon>Lophotrochozoa</taxon>
        <taxon>Mollusca</taxon>
        <taxon>Gastropoda</taxon>
        <taxon>Caenogastropoda</taxon>
        <taxon>Architaenioglossa</taxon>
        <taxon>Ampullarioidea</taxon>
        <taxon>Ampullariidae</taxon>
        <taxon>Pomacea</taxon>
    </lineage>
</organism>
<name>A0A2T7PE35_POMCA</name>
<evidence type="ECO:0000256" key="11">
    <source>
        <dbReference type="ARBA" id="ARBA00048919"/>
    </source>
</evidence>
<evidence type="ECO:0000259" key="12">
    <source>
        <dbReference type="Pfam" id="PF00561"/>
    </source>
</evidence>
<dbReference type="Proteomes" id="UP000245119">
    <property type="component" value="Linkage Group LG4"/>
</dbReference>
<comment type="catalytic activity">
    <reaction evidence="10">
        <text>1-octadecanoyl-2-(9Z-octadecenoyl)-sn-glycerol + H2O = 2-(9Z-octadecenoyl)-glycerol + octadecanoate + H(+)</text>
        <dbReference type="Rhea" id="RHEA:77103"/>
        <dbReference type="ChEBI" id="CHEBI:15377"/>
        <dbReference type="ChEBI" id="CHEBI:15378"/>
        <dbReference type="ChEBI" id="CHEBI:25629"/>
        <dbReference type="ChEBI" id="CHEBI:73990"/>
        <dbReference type="ChEBI" id="CHEBI:75468"/>
    </reaction>
</comment>